<dbReference type="InterPro" id="IPR027417">
    <property type="entry name" value="P-loop_NTPase"/>
</dbReference>
<dbReference type="Gene3D" id="3.40.50.300">
    <property type="entry name" value="P-loop containing nucleotide triphosphate hydrolases"/>
    <property type="match status" value="2"/>
</dbReference>
<organism evidence="7 8">
    <name type="scientific">Fusarium torreyae</name>
    <dbReference type="NCBI Taxonomy" id="1237075"/>
    <lineage>
        <taxon>Eukaryota</taxon>
        <taxon>Fungi</taxon>
        <taxon>Dikarya</taxon>
        <taxon>Ascomycota</taxon>
        <taxon>Pezizomycotina</taxon>
        <taxon>Sordariomycetes</taxon>
        <taxon>Hypocreomycetidae</taxon>
        <taxon>Hypocreales</taxon>
        <taxon>Nectriaceae</taxon>
        <taxon>Fusarium</taxon>
    </lineage>
</organism>
<accession>A0A9W8VIU9</accession>
<evidence type="ECO:0000259" key="6">
    <source>
        <dbReference type="PROSITE" id="PS51194"/>
    </source>
</evidence>
<dbReference type="PROSITE" id="PS51194">
    <property type="entry name" value="HELICASE_CTER"/>
    <property type="match status" value="1"/>
</dbReference>
<dbReference type="PROSITE" id="PS51192">
    <property type="entry name" value="HELICASE_ATP_BIND_1"/>
    <property type="match status" value="1"/>
</dbReference>
<dbReference type="GO" id="GO:0003723">
    <property type="term" value="F:RNA binding"/>
    <property type="evidence" value="ECO:0007669"/>
    <property type="project" value="TreeGrafter"/>
</dbReference>
<name>A0A9W8VIU9_9HYPO</name>
<dbReference type="SMART" id="SM00490">
    <property type="entry name" value="HELICc"/>
    <property type="match status" value="1"/>
</dbReference>
<dbReference type="PANTHER" id="PTHR18934:SF99">
    <property type="entry name" value="ATP-DEPENDENT RNA HELICASE DHX37-RELATED"/>
    <property type="match status" value="1"/>
</dbReference>
<evidence type="ECO:0000313" key="8">
    <source>
        <dbReference type="Proteomes" id="UP001152049"/>
    </source>
</evidence>
<protein>
    <submittedName>
        <fullName evidence="7">Uncharacterized protein</fullName>
    </submittedName>
</protein>
<reference evidence="7" key="1">
    <citation type="submission" date="2022-09" db="EMBL/GenBank/DDBJ databases">
        <title>Fusarium specimens isolated from Avocado Roots.</title>
        <authorList>
            <person name="Stajich J."/>
            <person name="Roper C."/>
            <person name="Heimlech-Rivalta G."/>
        </authorList>
    </citation>
    <scope>NUCLEOTIDE SEQUENCE</scope>
    <source>
        <strain evidence="7">CF00136</strain>
    </source>
</reference>
<dbReference type="CDD" id="cd18791">
    <property type="entry name" value="SF2_C_RHA"/>
    <property type="match status" value="1"/>
</dbReference>
<dbReference type="GO" id="GO:0016787">
    <property type="term" value="F:hydrolase activity"/>
    <property type="evidence" value="ECO:0007669"/>
    <property type="project" value="UniProtKB-KW"/>
</dbReference>
<dbReference type="InterPro" id="IPR001650">
    <property type="entry name" value="Helicase_C-like"/>
</dbReference>
<evidence type="ECO:0000256" key="4">
    <source>
        <dbReference type="ARBA" id="ARBA00022840"/>
    </source>
</evidence>
<proteinExistence type="predicted"/>
<dbReference type="InterPro" id="IPR007502">
    <property type="entry name" value="Helicase-assoc_dom"/>
</dbReference>
<dbReference type="AlphaFoldDB" id="A0A9W8VIU9"/>
<dbReference type="PANTHER" id="PTHR18934">
    <property type="entry name" value="ATP-DEPENDENT RNA HELICASE"/>
    <property type="match status" value="1"/>
</dbReference>
<dbReference type="SMART" id="SM00487">
    <property type="entry name" value="DEXDc"/>
    <property type="match status" value="1"/>
</dbReference>
<comment type="caution">
    <text evidence="7">The sequence shown here is derived from an EMBL/GenBank/DDBJ whole genome shotgun (WGS) entry which is preliminary data.</text>
</comment>
<keyword evidence="2" id="KW-0378">Hydrolase</keyword>
<dbReference type="Gene3D" id="1.20.120.1080">
    <property type="match status" value="1"/>
</dbReference>
<keyword evidence="8" id="KW-1185">Reference proteome</keyword>
<keyword evidence="1" id="KW-0547">Nucleotide-binding</keyword>
<evidence type="ECO:0000256" key="3">
    <source>
        <dbReference type="ARBA" id="ARBA00022806"/>
    </source>
</evidence>
<dbReference type="CDD" id="cd17917">
    <property type="entry name" value="DEXHc_RHA-like"/>
    <property type="match status" value="1"/>
</dbReference>
<dbReference type="InterPro" id="IPR014001">
    <property type="entry name" value="Helicase_ATP-bd"/>
</dbReference>
<dbReference type="SUPFAM" id="SSF52540">
    <property type="entry name" value="P-loop containing nucleoside triphosphate hydrolases"/>
    <property type="match status" value="1"/>
</dbReference>
<dbReference type="SMART" id="SM00847">
    <property type="entry name" value="HA2"/>
    <property type="match status" value="1"/>
</dbReference>
<evidence type="ECO:0000256" key="1">
    <source>
        <dbReference type="ARBA" id="ARBA00022741"/>
    </source>
</evidence>
<dbReference type="OrthoDB" id="10253254at2759"/>
<sequence>MDELKRNKTTARQAMALENAADNPFVKGKKHSDEYSQLLHHRRNTLPVCSPEQRQAFLDKYHAENVTIVVGDTGCGKTTQLLQYILFDEWEGNLRVACTQVRRVAAIAAAERVANEMEVPLGDVVGYHVRFDRMVSEKTRLGFVTEGSLVMSLLGNPILSDYACIVIDDAHERTVNADIIMSTLKQIQKRRKDLKVVIMSATINLEKFKTYFGTSNVFEAQRQVNAVQIKHLKTPPLSKYVDAVRLTVIHIVKNKPKGNILVFLTSVSEIEESCKVLRRALPSLRVLPLYATLPKAAQKLATSGGESQTCVLSTNVAEASLTIPGVVYCGLQKEEGYNPRVCMTTLLTAPISKASARQRAGRAGRTQPGECYRLYTKEYHDGMESNTLPGIHMQEVSGQILTVKALGYHDVARFDWIDPPHPESYLRAIGELRDLITSQGRIAATLPVHCVWFKCLEKARELGCLGNIITAAALMSTQDDILTRPYDVRGLADDIRHTFGHSESDVLTRLRAFTSYSTKKKMVARHALDGWCRERFINSRVAEEVNAIRSQILRHIQKSIMNKDEPVSSLDDKDDNYSVNIRKSLLAGFFSTAAISDASDDESTINDPSSSDRYRTSRGNFVFVLEPDSSLGLERHEWEYSFFDDERLPTNFYGELKNPRVKESLDKARSKI</sequence>
<evidence type="ECO:0000259" key="5">
    <source>
        <dbReference type="PROSITE" id="PS51192"/>
    </source>
</evidence>
<dbReference type="GO" id="GO:0004386">
    <property type="term" value="F:helicase activity"/>
    <property type="evidence" value="ECO:0007669"/>
    <property type="project" value="UniProtKB-KW"/>
</dbReference>
<dbReference type="InterPro" id="IPR011545">
    <property type="entry name" value="DEAD/DEAH_box_helicase_dom"/>
</dbReference>
<feature type="domain" description="Helicase ATP-binding" evidence="5">
    <location>
        <begin position="58"/>
        <end position="221"/>
    </location>
</feature>
<dbReference type="Proteomes" id="UP001152049">
    <property type="component" value="Unassembled WGS sequence"/>
</dbReference>
<evidence type="ECO:0000256" key="2">
    <source>
        <dbReference type="ARBA" id="ARBA00022801"/>
    </source>
</evidence>
<keyword evidence="4" id="KW-0067">ATP-binding</keyword>
<dbReference type="Pfam" id="PF00271">
    <property type="entry name" value="Helicase_C"/>
    <property type="match status" value="1"/>
</dbReference>
<evidence type="ECO:0000313" key="7">
    <source>
        <dbReference type="EMBL" id="KAJ4264484.1"/>
    </source>
</evidence>
<dbReference type="EMBL" id="JAOQAZ010000008">
    <property type="protein sequence ID" value="KAJ4264484.1"/>
    <property type="molecule type" value="Genomic_DNA"/>
</dbReference>
<feature type="domain" description="Helicase C-terminal" evidence="6">
    <location>
        <begin position="247"/>
        <end position="412"/>
    </location>
</feature>
<dbReference type="Pfam" id="PF00270">
    <property type="entry name" value="DEAD"/>
    <property type="match status" value="1"/>
</dbReference>
<keyword evidence="3" id="KW-0347">Helicase</keyword>
<dbReference type="GO" id="GO:0005524">
    <property type="term" value="F:ATP binding"/>
    <property type="evidence" value="ECO:0007669"/>
    <property type="project" value="UniProtKB-KW"/>
</dbReference>
<gene>
    <name evidence="7" type="ORF">NW762_005684</name>
</gene>